<dbReference type="eggNOG" id="COG2837">
    <property type="taxonomic scope" value="Bacteria"/>
</dbReference>
<evidence type="ECO:0000256" key="6">
    <source>
        <dbReference type="ARBA" id="ARBA00025737"/>
    </source>
</evidence>
<dbReference type="GO" id="GO:0005829">
    <property type="term" value="C:cytosol"/>
    <property type="evidence" value="ECO:0007669"/>
    <property type="project" value="TreeGrafter"/>
</dbReference>
<dbReference type="RefSeq" id="WP_004600234.1">
    <property type="nucleotide sequence ID" value="NZ_JH815192.1"/>
</dbReference>
<evidence type="ECO:0000256" key="1">
    <source>
        <dbReference type="ARBA" id="ARBA00001970"/>
    </source>
</evidence>
<keyword evidence="2 10" id="KW-0575">Peroxidase</keyword>
<comment type="similarity">
    <text evidence="6">Belongs to the DyP-type peroxidase family.</text>
</comment>
<dbReference type="AlphaFoldDB" id="K0YGZ4"/>
<dbReference type="STRING" id="29321.AAV33_07380"/>
<keyword evidence="4" id="KW-0560">Oxidoreductase</keyword>
<feature type="region of interest" description="Disordered" evidence="7">
    <location>
        <begin position="307"/>
        <end position="359"/>
    </location>
</feature>
<evidence type="ECO:0000256" key="2">
    <source>
        <dbReference type="ARBA" id="ARBA00022559"/>
    </source>
</evidence>
<feature type="compositionally biased region" description="Basic and acidic residues" evidence="7">
    <location>
        <begin position="350"/>
        <end position="359"/>
    </location>
</feature>
<name>K0YGZ4_9CORY</name>
<comment type="cofactor">
    <cofactor evidence="1">
        <name>heme b</name>
        <dbReference type="ChEBI" id="CHEBI:60344"/>
    </cofactor>
</comment>
<dbReference type="PANTHER" id="PTHR30521:SF0">
    <property type="entry name" value="DYP-TYPE PEROXIDASE FAMILY PROTEIN"/>
    <property type="match status" value="1"/>
</dbReference>
<organism evidence="10 11">
    <name type="scientific">Corynebacterium otitidis ATCC 51513</name>
    <dbReference type="NCBI Taxonomy" id="883169"/>
    <lineage>
        <taxon>Bacteria</taxon>
        <taxon>Bacillati</taxon>
        <taxon>Actinomycetota</taxon>
        <taxon>Actinomycetes</taxon>
        <taxon>Mycobacteriales</taxon>
        <taxon>Corynebacteriaceae</taxon>
        <taxon>Corynebacterium</taxon>
    </lineage>
</organism>
<feature type="region of interest" description="Disordered" evidence="7">
    <location>
        <begin position="209"/>
        <end position="228"/>
    </location>
</feature>
<dbReference type="OrthoDB" id="3251355at2"/>
<dbReference type="InterPro" id="IPR011008">
    <property type="entry name" value="Dimeric_a/b-barrel"/>
</dbReference>
<evidence type="ECO:0000256" key="7">
    <source>
        <dbReference type="SAM" id="MobiDB-lite"/>
    </source>
</evidence>
<evidence type="ECO:0000256" key="3">
    <source>
        <dbReference type="ARBA" id="ARBA00022723"/>
    </source>
</evidence>
<gene>
    <name evidence="10" type="ORF">HMPREF9719_00344</name>
</gene>
<reference evidence="10 11" key="1">
    <citation type="submission" date="2012-08" db="EMBL/GenBank/DDBJ databases">
        <title>The Genome Sequence of Turicella otitidis ATCC 51513.</title>
        <authorList>
            <consortium name="The Broad Institute Genome Sequencing Platform"/>
            <person name="Earl A."/>
            <person name="Ward D."/>
            <person name="Feldgarden M."/>
            <person name="Gevers D."/>
            <person name="Huys G."/>
            <person name="Walker B."/>
            <person name="Young S.K."/>
            <person name="Zeng Q."/>
            <person name="Gargeya S."/>
            <person name="Fitzgerald M."/>
            <person name="Haas B."/>
            <person name="Abouelleil A."/>
            <person name="Alvarado L."/>
            <person name="Arachchi H.M."/>
            <person name="Berlin A.M."/>
            <person name="Chapman S.B."/>
            <person name="Goldberg J."/>
            <person name="Griggs A."/>
            <person name="Gujja S."/>
            <person name="Hansen M."/>
            <person name="Howarth C."/>
            <person name="Imamovic A."/>
            <person name="Larimer J."/>
            <person name="McCowen C."/>
            <person name="Montmayeur A."/>
            <person name="Murphy C."/>
            <person name="Neiman D."/>
            <person name="Pearson M."/>
            <person name="Priest M."/>
            <person name="Roberts A."/>
            <person name="Saif S."/>
            <person name="Shea T."/>
            <person name="Sisk P."/>
            <person name="Sykes S."/>
            <person name="Wortman J."/>
            <person name="Nusbaum C."/>
            <person name="Birren B."/>
        </authorList>
    </citation>
    <scope>NUCLEOTIDE SEQUENCE [LARGE SCALE GENOMIC DNA]</scope>
    <source>
        <strain evidence="10 11">ATCC 51513</strain>
    </source>
</reference>
<dbReference type="PANTHER" id="PTHR30521">
    <property type="entry name" value="DEFERROCHELATASE/PEROXIDASE"/>
    <property type="match status" value="1"/>
</dbReference>
<evidence type="ECO:0000313" key="10">
    <source>
        <dbReference type="EMBL" id="EJZ82686.1"/>
    </source>
</evidence>
<evidence type="ECO:0000259" key="9">
    <source>
        <dbReference type="Pfam" id="PF20628"/>
    </source>
</evidence>
<comment type="caution">
    <text evidence="10">The sequence shown here is derived from an EMBL/GenBank/DDBJ whole genome shotgun (WGS) entry which is preliminary data.</text>
</comment>
<evidence type="ECO:0000256" key="5">
    <source>
        <dbReference type="ARBA" id="ARBA00023004"/>
    </source>
</evidence>
<dbReference type="GO" id="GO:0004601">
    <property type="term" value="F:peroxidase activity"/>
    <property type="evidence" value="ECO:0007669"/>
    <property type="project" value="UniProtKB-KW"/>
</dbReference>
<proteinExistence type="inferred from homology"/>
<feature type="domain" description="Dyp-type peroxidase N-terminal" evidence="8">
    <location>
        <begin position="4"/>
        <end position="132"/>
    </location>
</feature>
<dbReference type="PROSITE" id="PS51404">
    <property type="entry name" value="DYP_PEROXIDASE"/>
    <property type="match status" value="1"/>
</dbReference>
<keyword evidence="11" id="KW-1185">Reference proteome</keyword>
<dbReference type="GO" id="GO:0046872">
    <property type="term" value="F:metal ion binding"/>
    <property type="evidence" value="ECO:0007669"/>
    <property type="project" value="UniProtKB-KW"/>
</dbReference>
<dbReference type="GO" id="GO:0020037">
    <property type="term" value="F:heme binding"/>
    <property type="evidence" value="ECO:0007669"/>
    <property type="project" value="InterPro"/>
</dbReference>
<evidence type="ECO:0000313" key="11">
    <source>
        <dbReference type="Proteomes" id="UP000006078"/>
    </source>
</evidence>
<evidence type="ECO:0000256" key="4">
    <source>
        <dbReference type="ARBA" id="ARBA00023002"/>
    </source>
</evidence>
<keyword evidence="3" id="KW-0479">Metal-binding</keyword>
<dbReference type="InterPro" id="IPR048328">
    <property type="entry name" value="Dyp_perox_C"/>
</dbReference>
<dbReference type="Proteomes" id="UP000006078">
    <property type="component" value="Unassembled WGS sequence"/>
</dbReference>
<accession>K0YGZ4</accession>
<dbReference type="HOGENOM" id="CLU_044178_1_0_11"/>
<protein>
    <submittedName>
        <fullName evidence="10">Dyp-type peroxidase</fullName>
    </submittedName>
</protein>
<dbReference type="SUPFAM" id="SSF54909">
    <property type="entry name" value="Dimeric alpha+beta barrel"/>
    <property type="match status" value="1"/>
</dbReference>
<dbReference type="InterPro" id="IPR006314">
    <property type="entry name" value="Dyp_peroxidase"/>
</dbReference>
<feature type="domain" description="Dyp-type peroxidase C-terminal" evidence="9">
    <location>
        <begin position="135"/>
        <end position="300"/>
    </location>
</feature>
<feature type="compositionally biased region" description="Acidic residues" evidence="7">
    <location>
        <begin position="314"/>
        <end position="323"/>
    </location>
</feature>
<dbReference type="Pfam" id="PF04261">
    <property type="entry name" value="Dyp_perox_N"/>
    <property type="match status" value="1"/>
</dbReference>
<keyword evidence="5" id="KW-0408">Iron</keyword>
<sequence length="359" mass="39101">MATQQIVSAPANAAIFLTLTVGPGRAVAVRDQLAELPELTRAVSFRHNDAELIAVVGLGSEMWGRMTSARKPKDLHPFPELRGAKHAAPSTPGDVFLHVRGREMGMCWELARIVLAKLGGDVEVEDEVQGFRYFDNRDLLGFVDGTENPEGSDAERAVRISAEEDPDYAGGSYVHVQRYRHLIEDWEALSTEEQERVIGRTKLDDVELEDDAQPDNSHVALNDVEDDDGEDQDIFRLNMPFGSLKDGEVGTFFIGYSGRTWVTEQMLKNMFLGSPEGNYDRILDFSIPETGTLFFIPSVAQLEGLADLPAPGEPAEDDGDGAGEPELTAPPAGGPERGLGIGGLRATPDLGREDDAPRS</sequence>
<evidence type="ECO:0000259" key="8">
    <source>
        <dbReference type="Pfam" id="PF04261"/>
    </source>
</evidence>
<dbReference type="NCBIfam" id="TIGR01413">
    <property type="entry name" value="Dyp_perox_fam"/>
    <property type="match status" value="1"/>
</dbReference>
<dbReference type="EMBL" id="AHAE01000021">
    <property type="protein sequence ID" value="EJZ82686.1"/>
    <property type="molecule type" value="Genomic_DNA"/>
</dbReference>
<dbReference type="PATRIC" id="fig|883169.3.peg.321"/>
<dbReference type="Pfam" id="PF20628">
    <property type="entry name" value="Dyp_perox_C"/>
    <property type="match status" value="1"/>
</dbReference>
<dbReference type="InterPro" id="IPR048327">
    <property type="entry name" value="Dyp_perox_N"/>
</dbReference>